<comment type="subcellular location">
    <subcellularLocation>
        <location evidence="1 7">Nucleus</location>
    </subcellularLocation>
</comment>
<feature type="region of interest" description="Disordered" evidence="8">
    <location>
        <begin position="83"/>
        <end position="110"/>
    </location>
</feature>
<dbReference type="InterPro" id="IPR051999">
    <property type="entry name" value="Mediator_complex_subunit_1"/>
</dbReference>
<evidence type="ECO:0000256" key="1">
    <source>
        <dbReference type="ARBA" id="ARBA00004123"/>
    </source>
</evidence>
<dbReference type="Pfam" id="PF10744">
    <property type="entry name" value="Med1"/>
    <property type="match status" value="1"/>
</dbReference>
<keyword evidence="3 7" id="KW-0805">Transcription regulation</keyword>
<evidence type="ECO:0000256" key="4">
    <source>
        <dbReference type="ARBA" id="ARBA00023159"/>
    </source>
</evidence>
<dbReference type="PANTHER" id="PTHR12881:SF10">
    <property type="entry name" value="MEDIATOR OF RNA POLYMERASE II TRANSCRIPTION SUBUNIT 1"/>
    <property type="match status" value="1"/>
</dbReference>
<reference evidence="10" key="1">
    <citation type="submission" date="2022-07" db="EMBL/GenBank/DDBJ databases">
        <title>Phylogenomic reconstructions and comparative analyses of Kickxellomycotina fungi.</title>
        <authorList>
            <person name="Reynolds N.K."/>
            <person name="Stajich J.E."/>
            <person name="Barry K."/>
            <person name="Grigoriev I.V."/>
            <person name="Crous P."/>
            <person name="Smith M.E."/>
        </authorList>
    </citation>
    <scope>NUCLEOTIDE SEQUENCE</scope>
    <source>
        <strain evidence="10">RSA 1196</strain>
    </source>
</reference>
<sequence>MEILRRGHGIPVPDSLFPGPTLLYWAPEPVYRNPIVHLRSVDDLDKSLFHKLWISVEESTVPTCFLPSDKSSFITTSAVVDTQSMDLDQPPNPDTGLEPAGEADAPNPGIPQLRVTYLHPTPEHGAAAQARFVAHLLPAVPVVETYARSLAALGSITDHHDFGVQQSWQNTVAYEELLLHMQSPFGAHPGAANTLVSDMKSNSLQDKFSWSLPTDTTSNAEPSTHSHRRFNLAYTGSATSGGVLVSRIPFTHPSQLHVMIQVLRQHCIFNTLFQSCFSHNTHRPTPTRDPRDLKTMVQLAQHAVSVEVSTEPPAKLTVSLTLPLTTASSAQSHQYFPMVFEITVSVNPIPRVQVQPWSKTDAPGVAKVLGQVDLLGQMLQTTCNIPLFLHWLCEKIQKEIHILPE</sequence>
<keyword evidence="6 7" id="KW-0539">Nucleus</keyword>
<dbReference type="AlphaFoldDB" id="A0A9W8E7R6"/>
<evidence type="ECO:0000259" key="9">
    <source>
        <dbReference type="Pfam" id="PF10744"/>
    </source>
</evidence>
<keyword evidence="4 7" id="KW-0010">Activator</keyword>
<accession>A0A9W8E7R6</accession>
<evidence type="ECO:0000256" key="2">
    <source>
        <dbReference type="ARBA" id="ARBA00006210"/>
    </source>
</evidence>
<evidence type="ECO:0000256" key="3">
    <source>
        <dbReference type="ARBA" id="ARBA00023015"/>
    </source>
</evidence>
<evidence type="ECO:0000256" key="7">
    <source>
        <dbReference type="RuleBase" id="RU364059"/>
    </source>
</evidence>
<dbReference type="InterPro" id="IPR019680">
    <property type="entry name" value="Mediator_Med1"/>
</dbReference>
<dbReference type="PANTHER" id="PTHR12881">
    <property type="entry name" value="MEDIATOR OF RNA POLYMERASE II TRANSCRIPTION SUBUNIT 1"/>
    <property type="match status" value="1"/>
</dbReference>
<dbReference type="Proteomes" id="UP001150925">
    <property type="component" value="Unassembled WGS sequence"/>
</dbReference>
<evidence type="ECO:0000313" key="10">
    <source>
        <dbReference type="EMBL" id="KAJ1965337.1"/>
    </source>
</evidence>
<dbReference type="GO" id="GO:0016592">
    <property type="term" value="C:mediator complex"/>
    <property type="evidence" value="ECO:0007669"/>
    <property type="project" value="InterPro"/>
</dbReference>
<gene>
    <name evidence="10" type="ORF">IWQ62_002688</name>
</gene>
<comment type="similarity">
    <text evidence="2 7">Belongs to the Mediator complex subunit 1 family.</text>
</comment>
<comment type="function">
    <text evidence="7">Component of the Mediator complex, a coactivator involved in the regulated transcription of nearly all RNA polymerase II-dependent genes. Mediator functions as a bridge to convey information from gene-specific regulatory proteins to the basal RNA polymerase II transcription machinery. Mediator is recruited to promoters by direct interactions with regulatory proteins and serves as a scaffold for the assembly of a functional preinitiation complex with RNA polymerase II and the general transcription factors.</text>
</comment>
<dbReference type="OrthoDB" id="2281547at2759"/>
<feature type="domain" description="Mediator complex subunit Med1" evidence="9">
    <location>
        <begin position="117"/>
        <end position="278"/>
    </location>
</feature>
<dbReference type="GO" id="GO:0003712">
    <property type="term" value="F:transcription coregulator activity"/>
    <property type="evidence" value="ECO:0007669"/>
    <property type="project" value="InterPro"/>
</dbReference>
<keyword evidence="5 7" id="KW-0804">Transcription</keyword>
<dbReference type="EMBL" id="JANBPY010000606">
    <property type="protein sequence ID" value="KAJ1965337.1"/>
    <property type="molecule type" value="Genomic_DNA"/>
</dbReference>
<evidence type="ECO:0000256" key="6">
    <source>
        <dbReference type="ARBA" id="ARBA00023242"/>
    </source>
</evidence>
<name>A0A9W8E7R6_9FUNG</name>
<evidence type="ECO:0000256" key="5">
    <source>
        <dbReference type="ARBA" id="ARBA00023163"/>
    </source>
</evidence>
<protein>
    <recommendedName>
        <fullName evidence="7">Mediator of RNA polymerase II transcription subunit 1</fullName>
    </recommendedName>
    <alternativeName>
        <fullName evidence="7">Mediator complex subunit 1</fullName>
    </alternativeName>
</protein>
<comment type="caution">
    <text evidence="10">The sequence shown here is derived from an EMBL/GenBank/DDBJ whole genome shotgun (WGS) entry which is preliminary data.</text>
</comment>
<evidence type="ECO:0000256" key="8">
    <source>
        <dbReference type="SAM" id="MobiDB-lite"/>
    </source>
</evidence>
<organism evidence="10 11">
    <name type="scientific">Dispira parvispora</name>
    <dbReference type="NCBI Taxonomy" id="1520584"/>
    <lineage>
        <taxon>Eukaryota</taxon>
        <taxon>Fungi</taxon>
        <taxon>Fungi incertae sedis</taxon>
        <taxon>Zoopagomycota</taxon>
        <taxon>Kickxellomycotina</taxon>
        <taxon>Dimargaritomycetes</taxon>
        <taxon>Dimargaritales</taxon>
        <taxon>Dimargaritaceae</taxon>
        <taxon>Dispira</taxon>
    </lineage>
</organism>
<evidence type="ECO:0000313" key="11">
    <source>
        <dbReference type="Proteomes" id="UP001150925"/>
    </source>
</evidence>
<proteinExistence type="inferred from homology"/>
<dbReference type="GO" id="GO:0045944">
    <property type="term" value="P:positive regulation of transcription by RNA polymerase II"/>
    <property type="evidence" value="ECO:0007669"/>
    <property type="project" value="UniProtKB-ARBA"/>
</dbReference>
<keyword evidence="11" id="KW-1185">Reference proteome</keyword>